<dbReference type="HOGENOM" id="CLU_2949851_0_0_11"/>
<evidence type="ECO:0000313" key="2">
    <source>
        <dbReference type="Proteomes" id="UP000019485"/>
    </source>
</evidence>
<dbReference type="OrthoDB" id="4250947at2"/>
<comment type="caution">
    <text evidence="1">The sequence shown here is derived from an EMBL/GenBank/DDBJ whole genome shotgun (WGS) entry which is preliminary data.</text>
</comment>
<evidence type="ECO:0000313" key="1">
    <source>
        <dbReference type="EMBL" id="ETA71075.1"/>
    </source>
</evidence>
<dbReference type="EMBL" id="AZAN01000001">
    <property type="protein sequence ID" value="ETA71075.1"/>
    <property type="molecule type" value="Genomic_DNA"/>
</dbReference>
<dbReference type="PROSITE" id="PS51257">
    <property type="entry name" value="PROKAR_LIPOPROTEIN"/>
    <property type="match status" value="1"/>
</dbReference>
<dbReference type="AlphaFoldDB" id="W9DZQ5"/>
<gene>
    <name evidence="1" type="ORF">ActroDRAFT_0097</name>
</gene>
<name>W9DZQ5_9ACTN</name>
<dbReference type="RefSeq" id="WP_034260392.1">
    <property type="nucleotide sequence ID" value="NZ_KI632511.1"/>
</dbReference>
<dbReference type="Proteomes" id="UP000019485">
    <property type="component" value="Unassembled WGS sequence"/>
</dbReference>
<sequence length="59" mass="6369">MLNLLERMGDRMLGRFVPRVPAHATQCSAGGSCGTNRVWCYCEYPPGSKYCAAAGAKCL</sequence>
<organism evidence="1 2">
    <name type="scientific">Actinospica robiniae DSM 44927</name>
    <dbReference type="NCBI Taxonomy" id="479430"/>
    <lineage>
        <taxon>Bacteria</taxon>
        <taxon>Bacillati</taxon>
        <taxon>Actinomycetota</taxon>
        <taxon>Actinomycetes</taxon>
        <taxon>Catenulisporales</taxon>
        <taxon>Actinospicaceae</taxon>
        <taxon>Actinospica</taxon>
    </lineage>
</organism>
<reference evidence="1 2" key="1">
    <citation type="submission" date="2013-08" db="EMBL/GenBank/DDBJ databases">
        <authorList>
            <consortium name="DOE Joint Genome Institute"/>
            <person name="Eisen J."/>
            <person name="Huntemann M."/>
            <person name="Han J."/>
            <person name="Chen A."/>
            <person name="Kyrpides N."/>
            <person name="Mavromatis K."/>
            <person name="Markowitz V."/>
            <person name="Palaniappan K."/>
            <person name="Ivanova N."/>
            <person name="Schaumberg A."/>
            <person name="Pati A."/>
            <person name="Liolios K."/>
            <person name="Nordberg H.P."/>
            <person name="Cantor M.N."/>
            <person name="Hua S.X."/>
            <person name="Woyke T."/>
        </authorList>
    </citation>
    <scope>NUCLEOTIDE SEQUENCE [LARGE SCALE GENOMIC DNA]</scope>
    <source>
        <strain evidence="1 2">DSM 44927</strain>
    </source>
</reference>
<keyword evidence="2" id="KW-1185">Reference proteome</keyword>
<accession>W9DZQ5</accession>
<proteinExistence type="predicted"/>
<protein>
    <submittedName>
        <fullName evidence="1">Uncharacterized protein</fullName>
    </submittedName>
</protein>